<feature type="compositionally biased region" description="Basic and acidic residues" evidence="1">
    <location>
        <begin position="296"/>
        <end position="314"/>
    </location>
</feature>
<name>A0A024TQH3_9STRA</name>
<feature type="compositionally biased region" description="Basic and acidic residues" evidence="1">
    <location>
        <begin position="220"/>
        <end position="230"/>
    </location>
</feature>
<dbReference type="AlphaFoldDB" id="A0A024TQH3"/>
<reference evidence="2" key="1">
    <citation type="submission" date="2013-12" db="EMBL/GenBank/DDBJ databases">
        <title>The Genome Sequence of Aphanomyces invadans NJM9701.</title>
        <authorList>
            <consortium name="The Broad Institute Genomics Platform"/>
            <person name="Russ C."/>
            <person name="Tyler B."/>
            <person name="van West P."/>
            <person name="Dieguez-Uribeondo J."/>
            <person name="Young S.K."/>
            <person name="Zeng Q."/>
            <person name="Gargeya S."/>
            <person name="Fitzgerald M."/>
            <person name="Abouelleil A."/>
            <person name="Alvarado L."/>
            <person name="Chapman S.B."/>
            <person name="Gainer-Dewar J."/>
            <person name="Goldberg J."/>
            <person name="Griggs A."/>
            <person name="Gujja S."/>
            <person name="Hansen M."/>
            <person name="Howarth C."/>
            <person name="Imamovic A."/>
            <person name="Ireland A."/>
            <person name="Larimer J."/>
            <person name="McCowan C."/>
            <person name="Murphy C."/>
            <person name="Pearson M."/>
            <person name="Poon T.W."/>
            <person name="Priest M."/>
            <person name="Roberts A."/>
            <person name="Saif S."/>
            <person name="Shea T."/>
            <person name="Sykes S."/>
            <person name="Wortman J."/>
            <person name="Nusbaum C."/>
            <person name="Birren B."/>
        </authorList>
    </citation>
    <scope>NUCLEOTIDE SEQUENCE [LARGE SCALE GENOMIC DNA]</scope>
    <source>
        <strain evidence="2">NJM9701</strain>
    </source>
</reference>
<dbReference type="VEuPathDB" id="FungiDB:H310_10533"/>
<dbReference type="GeneID" id="20087583"/>
<sequence length="834" mass="96262">MGFLGVLRAHDTPALRWTNAGDLSRLRAPTPPKTACGNTSSDISACFDGTRKHARTTRAERSRAQTSCMAPYKWDGVLHAVVHGVVRWYANVGWHVEREKSPQLDVDNVIHPVPLNAQQPRDDGGRPIQVHAVHVRPFVQAKMVLGAGREQQRRATPRVLQVLVLGAHVAETDRHRAQRHRHQLQEPSRLADVHRAGIAYELEIDVEHGAFAIHRHDVRDGAHKGEHGDGGGRQPPAGTGIHCRVLLREDGHDVADHDDKPRNFPGRQEDLVPFHLGRLECTHEAERPILPQLDRGSAEEGKRHDASHKQERPPRPHNTGDPIHHEDVARFDATHACHDGHRREDRHKREDGCNVDAHGARVQRDVLWDVERIRHRVGSGTGRTKQHERSFVSLERHDFPLPQRPLDGKLPCKQVKCRRAGVEDRTQQDVPGRVKLHQRRIRETDIPAGHCREVDEFRGRTWRQEHLDEMRRPSEKVGAVGGRRCRHTTARCRHVEVLLGRWPVGGHRGHNARHARRHDHLRAGRTPPIRPKRQHLRRRRDHELITQDVACQARDADPLGRAWGHVPRQLEVLECLLRAVVLREDGSHRACRDFVIVAHRRRARNVARVDRTKRPEHHLQRREGRTEWLVEDARAGHDRLDRRVLVCKRWRVRDERAVGHRQPELVDDMDFVRQWPVQLERRLRRGVHRRLGSLQRHGKPRAHRVFDRKRFHEPNLFEVLKLRRIVVDAMRPPHAGFCRHGRRCRCRERREPRLSPLRRLDRVSKHDGEPVARVDVGKVDVAQRRLQVHGAVRHVPIGAPTPTARRVRELQVPAKVGPAMDRHDFVDHALVHEA</sequence>
<organism evidence="2">
    <name type="scientific">Aphanomyces invadans</name>
    <dbReference type="NCBI Taxonomy" id="157072"/>
    <lineage>
        <taxon>Eukaryota</taxon>
        <taxon>Sar</taxon>
        <taxon>Stramenopiles</taxon>
        <taxon>Oomycota</taxon>
        <taxon>Saprolegniomycetes</taxon>
        <taxon>Saprolegniales</taxon>
        <taxon>Verrucalvaceae</taxon>
        <taxon>Aphanomyces</taxon>
    </lineage>
</organism>
<proteinExistence type="predicted"/>
<dbReference type="RefSeq" id="XP_008875172.1">
    <property type="nucleotide sequence ID" value="XM_008876950.1"/>
</dbReference>
<accession>A0A024TQH3</accession>
<feature type="region of interest" description="Disordered" evidence="1">
    <location>
        <begin position="220"/>
        <end position="240"/>
    </location>
</feature>
<gene>
    <name evidence="2" type="ORF">H310_10533</name>
</gene>
<feature type="region of interest" description="Disordered" evidence="1">
    <location>
        <begin position="283"/>
        <end position="324"/>
    </location>
</feature>
<protein>
    <submittedName>
        <fullName evidence="2">Uncharacterized protein</fullName>
    </submittedName>
</protein>
<dbReference type="EMBL" id="KI913977">
    <property type="protein sequence ID" value="ETV96380.1"/>
    <property type="molecule type" value="Genomic_DNA"/>
</dbReference>
<evidence type="ECO:0000313" key="2">
    <source>
        <dbReference type="EMBL" id="ETV96380.1"/>
    </source>
</evidence>
<evidence type="ECO:0000256" key="1">
    <source>
        <dbReference type="SAM" id="MobiDB-lite"/>
    </source>
</evidence>